<feature type="transmembrane region" description="Helical" evidence="1">
    <location>
        <begin position="42"/>
        <end position="63"/>
    </location>
</feature>
<sequence>MAGISIGLGIAAPARVYVAPASVYVAPPVVAPAPPVAYAPYVPVVAAAPVMVPTVGISLGWHYGRDRDGRRWWGRRERAARRHG</sequence>
<keyword evidence="1" id="KW-0472">Membrane</keyword>
<dbReference type="Proteomes" id="UP000248899">
    <property type="component" value="Unassembled WGS sequence"/>
</dbReference>
<gene>
    <name evidence="2" type="ORF">DPR02_10545</name>
</gene>
<dbReference type="AlphaFoldDB" id="A0AAQ0FFH4"/>
<protein>
    <recommendedName>
        <fullName evidence="4">PXPV repeat family protein</fullName>
    </recommendedName>
</protein>
<evidence type="ECO:0008006" key="4">
    <source>
        <dbReference type="Google" id="ProtNLM"/>
    </source>
</evidence>
<reference evidence="2 3" key="1">
    <citation type="submission" date="2018-06" db="EMBL/GenBank/DDBJ databases">
        <title>Towards the identification of Burkholderia cepacia strain which caused fatal septicemia.</title>
        <authorList>
            <person name="Bui L.A.T."/>
            <person name="Zakharova I.B."/>
            <person name="Shpak I.M."/>
            <person name="Teteryatnikova N."/>
            <person name="Ustinov D.V."/>
            <person name="Kuzyutina Y.A."/>
            <person name="Nguyen H.N."/>
            <person name="Antonov A.S."/>
            <person name="Avdyusheva E.F."/>
            <person name="Victorov D.V."/>
        </authorList>
    </citation>
    <scope>NUCLEOTIDE SEQUENCE [LARGE SCALE GENOMIC DNA]</scope>
    <source>
        <strain evidence="2 3">PT02</strain>
    </source>
</reference>
<comment type="caution">
    <text evidence="2">The sequence shown here is derived from an EMBL/GenBank/DDBJ whole genome shotgun (WGS) entry which is preliminary data.</text>
</comment>
<proteinExistence type="predicted"/>
<evidence type="ECO:0000256" key="1">
    <source>
        <dbReference type="SAM" id="Phobius"/>
    </source>
</evidence>
<evidence type="ECO:0000313" key="3">
    <source>
        <dbReference type="Proteomes" id="UP000248899"/>
    </source>
</evidence>
<keyword evidence="1" id="KW-1133">Transmembrane helix</keyword>
<name>A0AAQ0FFH4_BURCE</name>
<dbReference type="EMBL" id="QLUZ01000005">
    <property type="protein sequence ID" value="RAQ11742.1"/>
    <property type="molecule type" value="Genomic_DNA"/>
</dbReference>
<keyword evidence="1" id="KW-0812">Transmembrane</keyword>
<evidence type="ECO:0000313" key="2">
    <source>
        <dbReference type="EMBL" id="RAQ11742.1"/>
    </source>
</evidence>
<accession>A0AAQ0FFH4</accession>
<organism evidence="2 3">
    <name type="scientific">Burkholderia cepacia</name>
    <name type="common">Pseudomonas cepacia</name>
    <dbReference type="NCBI Taxonomy" id="292"/>
    <lineage>
        <taxon>Bacteria</taxon>
        <taxon>Pseudomonadati</taxon>
        <taxon>Pseudomonadota</taxon>
        <taxon>Betaproteobacteria</taxon>
        <taxon>Burkholderiales</taxon>
        <taxon>Burkholderiaceae</taxon>
        <taxon>Burkholderia</taxon>
        <taxon>Burkholderia cepacia complex</taxon>
    </lineage>
</organism>
<dbReference type="RefSeq" id="WP_111939475.1">
    <property type="nucleotide sequence ID" value="NZ_QLUZ01000005.1"/>
</dbReference>